<sequence>MNLGQLYLDSTKKQFRAYKKLGDNTFTQLSEEELNRIPAADSNSIAIIVKHMHGNLLSRFTNFLTEDGEKPWRQREEEFNPGQHLSKNELLQLWEEGWNCLFNTLDQLEPDDLVKTVTIRTEPHSALDAINRQLAHHASHVGQIVYLGKLYRQTNWQSLSIPRGGTASFNEKMAGKS</sequence>
<dbReference type="EMBL" id="JAKEVY010000001">
    <property type="protein sequence ID" value="MCF1713822.1"/>
    <property type="molecule type" value="Genomic_DNA"/>
</dbReference>
<protein>
    <submittedName>
        <fullName evidence="1">DUF1572 domain-containing protein</fullName>
    </submittedName>
</protein>
<proteinExistence type="predicted"/>
<dbReference type="Pfam" id="PF07609">
    <property type="entry name" value="DUF1572"/>
    <property type="match status" value="1"/>
</dbReference>
<accession>A0ABS9BE13</accession>
<name>A0ABS9BE13_9BACT</name>
<comment type="caution">
    <text evidence="1">The sequence shown here is derived from an EMBL/GenBank/DDBJ whole genome shotgun (WGS) entry which is preliminary data.</text>
</comment>
<organism evidence="1 2">
    <name type="scientific">Flavihumibacter fluminis</name>
    <dbReference type="NCBI Taxonomy" id="2909236"/>
    <lineage>
        <taxon>Bacteria</taxon>
        <taxon>Pseudomonadati</taxon>
        <taxon>Bacteroidota</taxon>
        <taxon>Chitinophagia</taxon>
        <taxon>Chitinophagales</taxon>
        <taxon>Chitinophagaceae</taxon>
        <taxon>Flavihumibacter</taxon>
    </lineage>
</organism>
<dbReference type="SUPFAM" id="SSF109854">
    <property type="entry name" value="DinB/YfiT-like putative metalloenzymes"/>
    <property type="match status" value="1"/>
</dbReference>
<evidence type="ECO:0000313" key="2">
    <source>
        <dbReference type="Proteomes" id="UP001200145"/>
    </source>
</evidence>
<dbReference type="InterPro" id="IPR011466">
    <property type="entry name" value="DUF1572"/>
</dbReference>
<reference evidence="1 2" key="1">
    <citation type="submission" date="2022-01" db="EMBL/GenBank/DDBJ databases">
        <title>Flavihumibacter sp. nov., isolated from sediment of a river.</title>
        <authorList>
            <person name="Liu H."/>
        </authorList>
    </citation>
    <scope>NUCLEOTIDE SEQUENCE [LARGE SCALE GENOMIC DNA]</scope>
    <source>
        <strain evidence="1 2">RY-1</strain>
    </source>
</reference>
<dbReference type="RefSeq" id="WP_234864349.1">
    <property type="nucleotide sequence ID" value="NZ_JAKEVY010000001.1"/>
</dbReference>
<gene>
    <name evidence="1" type="ORF">L0U88_04160</name>
</gene>
<keyword evidence="2" id="KW-1185">Reference proteome</keyword>
<dbReference type="Proteomes" id="UP001200145">
    <property type="component" value="Unassembled WGS sequence"/>
</dbReference>
<dbReference type="InterPro" id="IPR034660">
    <property type="entry name" value="DinB/YfiT-like"/>
</dbReference>
<evidence type="ECO:0000313" key="1">
    <source>
        <dbReference type="EMBL" id="MCF1713822.1"/>
    </source>
</evidence>
<dbReference type="Gene3D" id="1.20.120.450">
    <property type="entry name" value="dinb family like domain"/>
    <property type="match status" value="1"/>
</dbReference>